<evidence type="ECO:0000256" key="1">
    <source>
        <dbReference type="SAM" id="Phobius"/>
    </source>
</evidence>
<dbReference type="EMBL" id="AMGV01000008">
    <property type="protein sequence ID" value="KEF55104.1"/>
    <property type="molecule type" value="Genomic_DNA"/>
</dbReference>
<keyword evidence="1" id="KW-0472">Membrane</keyword>
<keyword evidence="3" id="KW-1185">Reference proteome</keyword>
<dbReference type="GeneID" id="25283668"/>
<gene>
    <name evidence="2" type="ORF">A1O9_08757</name>
</gene>
<evidence type="ECO:0000313" key="3">
    <source>
        <dbReference type="Proteomes" id="UP000027920"/>
    </source>
</evidence>
<evidence type="ECO:0000313" key="2">
    <source>
        <dbReference type="EMBL" id="KEF55104.1"/>
    </source>
</evidence>
<name>A0A072P4R1_9EURO</name>
<dbReference type="HOGENOM" id="CLU_2782750_0_0_1"/>
<comment type="caution">
    <text evidence="2">The sequence shown here is derived from an EMBL/GenBank/DDBJ whole genome shotgun (WGS) entry which is preliminary data.</text>
</comment>
<feature type="transmembrane region" description="Helical" evidence="1">
    <location>
        <begin position="21"/>
        <end position="42"/>
    </location>
</feature>
<dbReference type="RefSeq" id="XP_013257694.1">
    <property type="nucleotide sequence ID" value="XM_013402240.1"/>
</dbReference>
<reference evidence="2 3" key="1">
    <citation type="submission" date="2013-03" db="EMBL/GenBank/DDBJ databases">
        <title>The Genome Sequence of Exophiala aquamarina CBS 119918.</title>
        <authorList>
            <consortium name="The Broad Institute Genomics Platform"/>
            <person name="Cuomo C."/>
            <person name="de Hoog S."/>
            <person name="Gorbushina A."/>
            <person name="Walker B."/>
            <person name="Young S.K."/>
            <person name="Zeng Q."/>
            <person name="Gargeya S."/>
            <person name="Fitzgerald M."/>
            <person name="Haas B."/>
            <person name="Abouelleil A."/>
            <person name="Allen A.W."/>
            <person name="Alvarado L."/>
            <person name="Arachchi H.M."/>
            <person name="Berlin A.M."/>
            <person name="Chapman S.B."/>
            <person name="Gainer-Dewar J."/>
            <person name="Goldberg J."/>
            <person name="Griggs A."/>
            <person name="Gujja S."/>
            <person name="Hansen M."/>
            <person name="Howarth C."/>
            <person name="Imamovic A."/>
            <person name="Ireland A."/>
            <person name="Larimer J."/>
            <person name="McCowan C."/>
            <person name="Murphy C."/>
            <person name="Pearson M."/>
            <person name="Poon T.W."/>
            <person name="Priest M."/>
            <person name="Roberts A."/>
            <person name="Saif S."/>
            <person name="Shea T."/>
            <person name="Sisk P."/>
            <person name="Sykes S."/>
            <person name="Wortman J."/>
            <person name="Nusbaum C."/>
            <person name="Birren B."/>
        </authorList>
    </citation>
    <scope>NUCLEOTIDE SEQUENCE [LARGE SCALE GENOMIC DNA]</scope>
    <source>
        <strain evidence="2 3">CBS 119918</strain>
    </source>
</reference>
<dbReference type="Proteomes" id="UP000027920">
    <property type="component" value="Unassembled WGS sequence"/>
</dbReference>
<proteinExistence type="predicted"/>
<keyword evidence="1" id="KW-1133">Transmembrane helix</keyword>
<protein>
    <submittedName>
        <fullName evidence="2">Uncharacterized protein</fullName>
    </submittedName>
</protein>
<accession>A0A072P4R1</accession>
<dbReference type="VEuPathDB" id="FungiDB:A1O9_08757"/>
<organism evidence="2 3">
    <name type="scientific">Exophiala aquamarina CBS 119918</name>
    <dbReference type="NCBI Taxonomy" id="1182545"/>
    <lineage>
        <taxon>Eukaryota</taxon>
        <taxon>Fungi</taxon>
        <taxon>Dikarya</taxon>
        <taxon>Ascomycota</taxon>
        <taxon>Pezizomycotina</taxon>
        <taxon>Eurotiomycetes</taxon>
        <taxon>Chaetothyriomycetidae</taxon>
        <taxon>Chaetothyriales</taxon>
        <taxon>Herpotrichiellaceae</taxon>
        <taxon>Exophiala</taxon>
    </lineage>
</organism>
<keyword evidence="1" id="KW-0812">Transmembrane</keyword>
<feature type="non-terminal residue" evidence="2">
    <location>
        <position position="69"/>
    </location>
</feature>
<sequence length="69" mass="7772">MILAIWIPLILNARLNVRHKVVVGILLLFPQFITSSVAVAPLNSYEYMNWYLREASISIYVAKVLGIGV</sequence>
<dbReference type="AlphaFoldDB" id="A0A072P4R1"/>